<protein>
    <recommendedName>
        <fullName evidence="5">DUF1573 domain-containing protein</fullName>
    </recommendedName>
</protein>
<feature type="signal peptide" evidence="2">
    <location>
        <begin position="1"/>
        <end position="26"/>
    </location>
</feature>
<evidence type="ECO:0000256" key="1">
    <source>
        <dbReference type="SAM" id="MobiDB-lite"/>
    </source>
</evidence>
<evidence type="ECO:0000256" key="2">
    <source>
        <dbReference type="SAM" id="SignalP"/>
    </source>
</evidence>
<keyword evidence="4" id="KW-1185">Reference proteome</keyword>
<feature type="region of interest" description="Disordered" evidence="1">
    <location>
        <begin position="32"/>
        <end position="93"/>
    </location>
</feature>
<accession>A0A518D1S3</accession>
<dbReference type="OrthoDB" id="215317at2"/>
<reference evidence="3 4" key="1">
    <citation type="submission" date="2019-02" db="EMBL/GenBank/DDBJ databases">
        <title>Deep-cultivation of Planctomycetes and their phenomic and genomic characterization uncovers novel biology.</title>
        <authorList>
            <person name="Wiegand S."/>
            <person name="Jogler M."/>
            <person name="Boedeker C."/>
            <person name="Pinto D."/>
            <person name="Vollmers J."/>
            <person name="Rivas-Marin E."/>
            <person name="Kohn T."/>
            <person name="Peeters S.H."/>
            <person name="Heuer A."/>
            <person name="Rast P."/>
            <person name="Oberbeckmann S."/>
            <person name="Bunk B."/>
            <person name="Jeske O."/>
            <person name="Meyerdierks A."/>
            <person name="Storesund J.E."/>
            <person name="Kallscheuer N."/>
            <person name="Luecker S."/>
            <person name="Lage O.M."/>
            <person name="Pohl T."/>
            <person name="Merkel B.J."/>
            <person name="Hornburger P."/>
            <person name="Mueller R.-W."/>
            <person name="Bruemmer F."/>
            <person name="Labrenz M."/>
            <person name="Spormann A.M."/>
            <person name="Op den Camp H."/>
            <person name="Overmann J."/>
            <person name="Amann R."/>
            <person name="Jetten M.S.M."/>
            <person name="Mascher T."/>
            <person name="Medema M.H."/>
            <person name="Devos D.P."/>
            <person name="Kaster A.-K."/>
            <person name="Ovreas L."/>
            <person name="Rohde M."/>
            <person name="Galperin M.Y."/>
            <person name="Jogler C."/>
        </authorList>
    </citation>
    <scope>NUCLEOTIDE SEQUENCE [LARGE SCALE GENOMIC DNA]</scope>
    <source>
        <strain evidence="3 4">Pla163</strain>
    </source>
</reference>
<evidence type="ECO:0000313" key="3">
    <source>
        <dbReference type="EMBL" id="QDU85424.1"/>
    </source>
</evidence>
<dbReference type="AlphaFoldDB" id="A0A518D1S3"/>
<organism evidence="3 4">
    <name type="scientific">Rohdeia mirabilis</name>
    <dbReference type="NCBI Taxonomy" id="2528008"/>
    <lineage>
        <taxon>Bacteria</taxon>
        <taxon>Pseudomonadati</taxon>
        <taxon>Planctomycetota</taxon>
        <taxon>Planctomycetia</taxon>
        <taxon>Planctomycetia incertae sedis</taxon>
        <taxon>Rohdeia</taxon>
    </lineage>
</organism>
<gene>
    <name evidence="3" type="ORF">Pla163_25530</name>
</gene>
<sequence precursor="true">MQNSKTRLRPLASLAATALLFGGLHSCSDVLEGSAPETGPSASGAVSQTVAAAGADQRTPAPKSAEVDETSAPSKSAASEKGGAGARDGKRPAKLEGIDLSEITLPGGAKKASAQPVVVPTVDATLVIDGEDTARFGTVVEGDEEEHIFELHVDGAEPITIFEDKSTCGCTMGRMELIAADGSVSEYKVGEKIPVDTTLRVHGKLKTEGKKGPNHHTITLRHNGSNRASMLHFEAEVTPIFDVKPNAYLNFREMFVNETRTAELTVTSPVAKMFKLSLDEGFALPKFLSVELVPVEPDADGRAGTWKVIGTMGPDTPENLGGQQGLTVILNSDQPHPGLDPLPDGSPRMRTLTLFAAARVKALVHARPSYISFGAVSVGNSAQRVFRIEFGDDSFTPDIERMRAAKVMARSPEQQEFYDDFFDVSVAAVEGERAFEVTMAYENWPADRVGPFNGDLVVDVGHPTKPHLRVPFSGVCRPTTVQH</sequence>
<dbReference type="RefSeq" id="WP_145188743.1">
    <property type="nucleotide sequence ID" value="NZ_CP036290.1"/>
</dbReference>
<dbReference type="Pfam" id="PF07610">
    <property type="entry name" value="DUF1573"/>
    <property type="match status" value="1"/>
</dbReference>
<dbReference type="EMBL" id="CP036290">
    <property type="protein sequence ID" value="QDU85424.1"/>
    <property type="molecule type" value="Genomic_DNA"/>
</dbReference>
<name>A0A518D1S3_9BACT</name>
<feature type="chain" id="PRO_5021702550" description="DUF1573 domain-containing protein" evidence="2">
    <location>
        <begin position="27"/>
        <end position="483"/>
    </location>
</feature>
<feature type="compositionally biased region" description="Polar residues" evidence="1">
    <location>
        <begin position="40"/>
        <end position="50"/>
    </location>
</feature>
<proteinExistence type="predicted"/>
<feature type="compositionally biased region" description="Low complexity" evidence="1">
    <location>
        <begin position="71"/>
        <end position="81"/>
    </location>
</feature>
<keyword evidence="2" id="KW-0732">Signal</keyword>
<dbReference type="InterPro" id="IPR011467">
    <property type="entry name" value="DUF1573"/>
</dbReference>
<evidence type="ECO:0008006" key="5">
    <source>
        <dbReference type="Google" id="ProtNLM"/>
    </source>
</evidence>
<dbReference type="Proteomes" id="UP000319342">
    <property type="component" value="Chromosome"/>
</dbReference>
<evidence type="ECO:0000313" key="4">
    <source>
        <dbReference type="Proteomes" id="UP000319342"/>
    </source>
</evidence>